<protein>
    <recommendedName>
        <fullName evidence="7">Flagellar protein</fullName>
    </recommendedName>
</protein>
<evidence type="ECO:0000256" key="4">
    <source>
        <dbReference type="ARBA" id="ARBA00023136"/>
    </source>
</evidence>
<keyword evidence="1 7" id="KW-1003">Cell membrane</keyword>
<feature type="chain" id="PRO_5020940449" description="Flagellar protein" evidence="8">
    <location>
        <begin position="20"/>
        <end position="145"/>
    </location>
</feature>
<dbReference type="PANTHER" id="PTHR38766:SF1">
    <property type="entry name" value="FLAGELLAR PROTEIN FLIO"/>
    <property type="match status" value="1"/>
</dbReference>
<keyword evidence="10" id="KW-1185">Reference proteome</keyword>
<evidence type="ECO:0000313" key="9">
    <source>
        <dbReference type="EMBL" id="QCW83566.1"/>
    </source>
</evidence>
<keyword evidence="5 7" id="KW-0975">Bacterial flagellum</keyword>
<dbReference type="InterPro" id="IPR052205">
    <property type="entry name" value="FliO/MopB"/>
</dbReference>
<comment type="similarity">
    <text evidence="6 7">Belongs to the FliO/MopB family.</text>
</comment>
<evidence type="ECO:0000256" key="2">
    <source>
        <dbReference type="ARBA" id="ARBA00022692"/>
    </source>
</evidence>
<feature type="transmembrane region" description="Helical" evidence="7">
    <location>
        <begin position="38"/>
        <end position="59"/>
    </location>
</feature>
<dbReference type="RefSeq" id="WP_017842631.1">
    <property type="nucleotide sequence ID" value="NZ_CP035467.1"/>
</dbReference>
<accession>A0A4P9UV39</accession>
<proteinExistence type="inferred from homology"/>
<keyword evidence="9" id="KW-0969">Cilium</keyword>
<dbReference type="Proteomes" id="UP000305881">
    <property type="component" value="Chromosome"/>
</dbReference>
<dbReference type="PANTHER" id="PTHR38766">
    <property type="entry name" value="FLAGELLAR PROTEIN FLIO"/>
    <property type="match status" value="1"/>
</dbReference>
<feature type="signal peptide" evidence="8">
    <location>
        <begin position="1"/>
        <end position="19"/>
    </location>
</feature>
<keyword evidence="9" id="KW-0282">Flagellum</keyword>
<evidence type="ECO:0000256" key="6">
    <source>
        <dbReference type="ARBA" id="ARBA00037937"/>
    </source>
</evidence>
<organism evidence="9 10">
    <name type="scientific">Methylotuvimicrobium buryatense</name>
    <name type="common">Methylomicrobium buryatense</name>
    <dbReference type="NCBI Taxonomy" id="95641"/>
    <lineage>
        <taxon>Bacteria</taxon>
        <taxon>Pseudomonadati</taxon>
        <taxon>Pseudomonadota</taxon>
        <taxon>Gammaproteobacteria</taxon>
        <taxon>Methylococcales</taxon>
        <taxon>Methylococcaceae</taxon>
        <taxon>Methylotuvimicrobium</taxon>
    </lineage>
</organism>
<dbReference type="GO" id="GO:0005886">
    <property type="term" value="C:plasma membrane"/>
    <property type="evidence" value="ECO:0007669"/>
    <property type="project" value="UniProtKB-SubCell"/>
</dbReference>
<dbReference type="InterPro" id="IPR022781">
    <property type="entry name" value="Flagellar_biosynth_FliO"/>
</dbReference>
<evidence type="ECO:0000256" key="5">
    <source>
        <dbReference type="ARBA" id="ARBA00023143"/>
    </source>
</evidence>
<evidence type="ECO:0000256" key="7">
    <source>
        <dbReference type="RuleBase" id="RU362064"/>
    </source>
</evidence>
<comment type="subcellular location">
    <subcellularLocation>
        <location evidence="7">Cell membrane</location>
    </subcellularLocation>
    <subcellularLocation>
        <location evidence="7">Bacterial flagellum basal body</location>
    </subcellularLocation>
</comment>
<dbReference type="STRING" id="675511.GCA_000341735_04262"/>
<evidence type="ECO:0000256" key="8">
    <source>
        <dbReference type="SAM" id="SignalP"/>
    </source>
</evidence>
<dbReference type="KEGG" id="mbur:EQU24_15955"/>
<evidence type="ECO:0000256" key="1">
    <source>
        <dbReference type="ARBA" id="ARBA00022475"/>
    </source>
</evidence>
<evidence type="ECO:0000313" key="10">
    <source>
        <dbReference type="Proteomes" id="UP000305881"/>
    </source>
</evidence>
<dbReference type="AlphaFoldDB" id="A0A4P9UV39"/>
<evidence type="ECO:0000256" key="3">
    <source>
        <dbReference type="ARBA" id="ARBA00022989"/>
    </source>
</evidence>
<dbReference type="OrthoDB" id="5741235at2"/>
<dbReference type="Pfam" id="PF04347">
    <property type="entry name" value="FliO"/>
    <property type="match status" value="1"/>
</dbReference>
<keyword evidence="9" id="KW-0966">Cell projection</keyword>
<dbReference type="NCBIfam" id="TIGR03500">
    <property type="entry name" value="FliO_TIGR"/>
    <property type="match status" value="1"/>
</dbReference>
<gene>
    <name evidence="9" type="primary">fliO</name>
    <name evidence="9" type="ORF">EQU24_15955</name>
</gene>
<sequence>MNRFILSVLFYAYLPSVFAAPVSEAPGVAVKNVGFQDVLQWGLALIFVLAIFGVFVWSLRKLSGLPVSGEAKMRVLGGLSLGMREKVVLLEVGNKQMVLGVTPGRIDALLVLDGEDRLVNDRGEPGGPSVFSQKLMQAMERRGNG</sequence>
<dbReference type="EMBL" id="CP035467">
    <property type="protein sequence ID" value="QCW83566.1"/>
    <property type="molecule type" value="Genomic_DNA"/>
</dbReference>
<dbReference type="GO" id="GO:0044781">
    <property type="term" value="P:bacterial-type flagellum organization"/>
    <property type="evidence" value="ECO:0007669"/>
    <property type="project" value="UniProtKB-UniRule"/>
</dbReference>
<keyword evidence="8" id="KW-0732">Signal</keyword>
<keyword evidence="4 7" id="KW-0472">Membrane</keyword>
<dbReference type="GO" id="GO:0009425">
    <property type="term" value="C:bacterial-type flagellum basal body"/>
    <property type="evidence" value="ECO:0007669"/>
    <property type="project" value="UniProtKB-SubCell"/>
</dbReference>
<reference evidence="10" key="1">
    <citation type="journal article" date="2019" name="J. Bacteriol.">
        <title>A Mutagenic Screen Identifies a TonB-Dependent Receptor Required for the Lanthanide Metal Switch in the Type I Methanotroph 'Methylotuvimicrobium buryatense' 5GB1C.</title>
        <authorList>
            <person name="Groom J.D."/>
            <person name="Ford S.M."/>
            <person name="Pesesky M.W."/>
            <person name="Lidstrom M.E."/>
        </authorList>
    </citation>
    <scope>NUCLEOTIDE SEQUENCE [LARGE SCALE GENOMIC DNA]</scope>
    <source>
        <strain evidence="10">5GB1C</strain>
    </source>
</reference>
<keyword evidence="2 7" id="KW-0812">Transmembrane</keyword>
<keyword evidence="3 7" id="KW-1133">Transmembrane helix</keyword>
<name>A0A4P9UV39_METBY</name>